<evidence type="ECO:0000313" key="3">
    <source>
        <dbReference type="Proteomes" id="UP000481583"/>
    </source>
</evidence>
<keyword evidence="1" id="KW-0472">Membrane</keyword>
<comment type="caution">
    <text evidence="2">The sequence shown here is derived from an EMBL/GenBank/DDBJ whole genome shotgun (WGS) entry which is preliminary data.</text>
</comment>
<name>A0A6G4TSD5_9ACTN</name>
<evidence type="ECO:0000256" key="1">
    <source>
        <dbReference type="SAM" id="Phobius"/>
    </source>
</evidence>
<dbReference type="Proteomes" id="UP000481583">
    <property type="component" value="Unassembled WGS sequence"/>
</dbReference>
<keyword evidence="1" id="KW-1133">Transmembrane helix</keyword>
<feature type="transmembrane region" description="Helical" evidence="1">
    <location>
        <begin position="186"/>
        <end position="206"/>
    </location>
</feature>
<sequence length="216" mass="23527">MRVVGRWVTVVVAVLLLIAGGVATWAAAEQAGGGGWFSTPREEFRTSARALVTDELEVSTGRPGDPSNDIGELGAVRVRVDRVRGEQPLFVGIARRGDVDRYLRDVAHERLARVHNDPFRADFTRAAGNRTPARPGDQHFWVATGSDTRDLVWDKSHGTWTLVVMNADASPDIAIRADIGLRFGSLPWIAAGLLTAAALLGGLWFVGRRRRRAAPE</sequence>
<evidence type="ECO:0000313" key="2">
    <source>
        <dbReference type="EMBL" id="NGN62692.1"/>
    </source>
</evidence>
<proteinExistence type="predicted"/>
<dbReference type="AlphaFoldDB" id="A0A6G4TSD5"/>
<gene>
    <name evidence="2" type="ORF">G5C51_02090</name>
</gene>
<dbReference type="EMBL" id="JAAKZV010000004">
    <property type="protein sequence ID" value="NGN62692.1"/>
    <property type="molecule type" value="Genomic_DNA"/>
</dbReference>
<dbReference type="RefSeq" id="WP_165230542.1">
    <property type="nucleotide sequence ID" value="NZ_JAAKZV010000004.1"/>
</dbReference>
<keyword evidence="3" id="KW-1185">Reference proteome</keyword>
<reference evidence="2 3" key="1">
    <citation type="submission" date="2020-02" db="EMBL/GenBank/DDBJ databases">
        <title>Whole-genome analyses of novel actinobacteria.</title>
        <authorList>
            <person name="Sahin N."/>
        </authorList>
    </citation>
    <scope>NUCLEOTIDE SEQUENCE [LARGE SCALE GENOMIC DNA]</scope>
    <source>
        <strain evidence="2 3">A7024</strain>
    </source>
</reference>
<keyword evidence="1" id="KW-0812">Transmembrane</keyword>
<accession>A0A6G4TSD5</accession>
<protein>
    <submittedName>
        <fullName evidence="2">Uncharacterized protein</fullName>
    </submittedName>
</protein>
<organism evidence="2 3">
    <name type="scientific">Streptomyces coryli</name>
    <dbReference type="NCBI Taxonomy" id="1128680"/>
    <lineage>
        <taxon>Bacteria</taxon>
        <taxon>Bacillati</taxon>
        <taxon>Actinomycetota</taxon>
        <taxon>Actinomycetes</taxon>
        <taxon>Kitasatosporales</taxon>
        <taxon>Streptomycetaceae</taxon>
        <taxon>Streptomyces</taxon>
    </lineage>
</organism>